<feature type="domain" description="Methyltransferase small" evidence="7">
    <location>
        <begin position="45"/>
        <end position="127"/>
    </location>
</feature>
<comment type="subcellular location">
    <subcellularLocation>
        <location evidence="1">Nucleus</location>
    </subcellularLocation>
</comment>
<dbReference type="Proteomes" id="UP000794436">
    <property type="component" value="Unassembled WGS sequence"/>
</dbReference>
<dbReference type="NCBIfam" id="TIGR00537">
    <property type="entry name" value="hemK_rel_arch"/>
    <property type="match status" value="1"/>
</dbReference>
<dbReference type="PROSITE" id="PS00092">
    <property type="entry name" value="N6_MTASE"/>
    <property type="match status" value="1"/>
</dbReference>
<dbReference type="InterPro" id="IPR002052">
    <property type="entry name" value="DNA_methylase_N6_adenine_CS"/>
</dbReference>
<dbReference type="GO" id="GO:0008757">
    <property type="term" value="F:S-adenosylmethionine-dependent methyltransferase activity"/>
    <property type="evidence" value="ECO:0007669"/>
    <property type="project" value="TreeGrafter"/>
</dbReference>
<dbReference type="Gene3D" id="3.40.50.150">
    <property type="entry name" value="Vaccinia Virus protein VP39"/>
    <property type="match status" value="1"/>
</dbReference>
<dbReference type="GO" id="GO:0032259">
    <property type="term" value="P:methylation"/>
    <property type="evidence" value="ECO:0007669"/>
    <property type="project" value="UniProtKB-KW"/>
</dbReference>
<organism evidence="8 9">
    <name type="scientific">Pythium oligandrum</name>
    <name type="common">Mycoparasitic fungus</name>
    <dbReference type="NCBI Taxonomy" id="41045"/>
    <lineage>
        <taxon>Eukaryota</taxon>
        <taxon>Sar</taxon>
        <taxon>Stramenopiles</taxon>
        <taxon>Oomycota</taxon>
        <taxon>Peronosporomycetes</taxon>
        <taxon>Pythiales</taxon>
        <taxon>Pythiaceae</taxon>
        <taxon>Pythium</taxon>
    </lineage>
</organism>
<dbReference type="GO" id="GO:0035657">
    <property type="term" value="C:eRF1 methyltransferase complex"/>
    <property type="evidence" value="ECO:0007669"/>
    <property type="project" value="TreeGrafter"/>
</dbReference>
<keyword evidence="3" id="KW-0489">Methyltransferase</keyword>
<keyword evidence="5" id="KW-0949">S-adenosyl-L-methionine</keyword>
<keyword evidence="9" id="KW-1185">Reference proteome</keyword>
<dbReference type="InterPro" id="IPR052190">
    <property type="entry name" value="Euk-Arch_PrmC-MTase"/>
</dbReference>
<keyword evidence="6" id="KW-0539">Nucleus</keyword>
<evidence type="ECO:0000256" key="6">
    <source>
        <dbReference type="ARBA" id="ARBA00023242"/>
    </source>
</evidence>
<dbReference type="InterPro" id="IPR004557">
    <property type="entry name" value="PrmC-related"/>
</dbReference>
<dbReference type="PANTHER" id="PTHR45875:SF1">
    <property type="entry name" value="METHYLTRANSFERASE N6AMT1"/>
    <property type="match status" value="1"/>
</dbReference>
<keyword evidence="4" id="KW-0808">Transferase</keyword>
<sequence>MEPAKVPEIDMAYDCDVYEPAEDTYLFLDALQDELPFLQTLDPAICVEIGAGSGAVFTYLATELQKRGTHAMFLATDINPLAAGVAANTAKINGVQAYDLVQTDLVECYAQRLKGAVDVLLFNPPYVPTPSEEVGSTGIEAAWAGGVDGREVIDRLLPLIPSLLSPRGVFYMVVVIENKPKQIGAILGRHGFQMSVVRSTRAKNEQLSILKFTRTAATASST</sequence>
<dbReference type="EMBL" id="SPLM01000076">
    <property type="protein sequence ID" value="TMW61500.1"/>
    <property type="molecule type" value="Genomic_DNA"/>
</dbReference>
<dbReference type="PANTHER" id="PTHR45875">
    <property type="entry name" value="METHYLTRANSFERASE N6AMT1"/>
    <property type="match status" value="1"/>
</dbReference>
<dbReference type="AlphaFoldDB" id="A0A8K1FFC4"/>
<dbReference type="InterPro" id="IPR007848">
    <property type="entry name" value="Small_mtfrase_dom"/>
</dbReference>
<dbReference type="FunFam" id="3.40.50.150:FF:000077">
    <property type="entry name" value="HemK methyltransferase family member 2"/>
    <property type="match status" value="1"/>
</dbReference>
<dbReference type="OrthoDB" id="406152at2759"/>
<comment type="similarity">
    <text evidence="2">Belongs to the eukaryotic/archaeal PrmC-related family.</text>
</comment>
<dbReference type="SUPFAM" id="SSF53335">
    <property type="entry name" value="S-adenosyl-L-methionine-dependent methyltransferases"/>
    <property type="match status" value="1"/>
</dbReference>
<dbReference type="GO" id="GO:0008276">
    <property type="term" value="F:protein methyltransferase activity"/>
    <property type="evidence" value="ECO:0007669"/>
    <property type="project" value="TreeGrafter"/>
</dbReference>
<evidence type="ECO:0000256" key="5">
    <source>
        <dbReference type="ARBA" id="ARBA00022691"/>
    </source>
</evidence>
<dbReference type="GO" id="GO:0005634">
    <property type="term" value="C:nucleus"/>
    <property type="evidence" value="ECO:0007669"/>
    <property type="project" value="UniProtKB-SubCell"/>
</dbReference>
<dbReference type="GO" id="GO:0003676">
    <property type="term" value="F:nucleic acid binding"/>
    <property type="evidence" value="ECO:0007669"/>
    <property type="project" value="InterPro"/>
</dbReference>
<protein>
    <recommendedName>
        <fullName evidence="7">Methyltransferase small domain-containing protein</fullName>
    </recommendedName>
</protein>
<evidence type="ECO:0000259" key="7">
    <source>
        <dbReference type="Pfam" id="PF05175"/>
    </source>
</evidence>
<evidence type="ECO:0000256" key="4">
    <source>
        <dbReference type="ARBA" id="ARBA00022679"/>
    </source>
</evidence>
<gene>
    <name evidence="8" type="ORF">Poli38472_012691</name>
</gene>
<accession>A0A8K1FFC4</accession>
<evidence type="ECO:0000313" key="9">
    <source>
        <dbReference type="Proteomes" id="UP000794436"/>
    </source>
</evidence>
<evidence type="ECO:0000313" key="8">
    <source>
        <dbReference type="EMBL" id="TMW61500.1"/>
    </source>
</evidence>
<dbReference type="InterPro" id="IPR029063">
    <property type="entry name" value="SAM-dependent_MTases_sf"/>
</dbReference>
<evidence type="ECO:0000256" key="1">
    <source>
        <dbReference type="ARBA" id="ARBA00004123"/>
    </source>
</evidence>
<reference evidence="8" key="1">
    <citation type="submission" date="2019-03" db="EMBL/GenBank/DDBJ databases">
        <title>Long read genome sequence of the mycoparasitic Pythium oligandrum ATCC 38472 isolated from sugarbeet rhizosphere.</title>
        <authorList>
            <person name="Gaulin E."/>
        </authorList>
    </citation>
    <scope>NUCLEOTIDE SEQUENCE</scope>
    <source>
        <strain evidence="8">ATCC 38472_TT</strain>
    </source>
</reference>
<dbReference type="Pfam" id="PF05175">
    <property type="entry name" value="MTS"/>
    <property type="match status" value="1"/>
</dbReference>
<evidence type="ECO:0000256" key="2">
    <source>
        <dbReference type="ARBA" id="ARBA00006149"/>
    </source>
</evidence>
<comment type="caution">
    <text evidence="8">The sequence shown here is derived from an EMBL/GenBank/DDBJ whole genome shotgun (WGS) entry which is preliminary data.</text>
</comment>
<name>A0A8K1FFC4_PYTOL</name>
<proteinExistence type="inferred from homology"/>
<evidence type="ECO:0000256" key="3">
    <source>
        <dbReference type="ARBA" id="ARBA00022603"/>
    </source>
</evidence>